<gene>
    <name evidence="1" type="ORF">GALL_104350</name>
</gene>
<proteinExistence type="predicted"/>
<dbReference type="SUPFAM" id="SSF102588">
    <property type="entry name" value="LmbE-like"/>
    <property type="match status" value="1"/>
</dbReference>
<dbReference type="EMBL" id="MLJW01000037">
    <property type="protein sequence ID" value="OIR07476.1"/>
    <property type="molecule type" value="Genomic_DNA"/>
</dbReference>
<protein>
    <submittedName>
        <fullName evidence="1">GlcNAc-PI de-N-acetylase</fullName>
    </submittedName>
</protein>
<name>A0A1J5T0U8_9ZZZZ</name>
<comment type="caution">
    <text evidence="1">The sequence shown here is derived from an EMBL/GenBank/DDBJ whole genome shotgun (WGS) entry which is preliminary data.</text>
</comment>
<reference evidence="1" key="1">
    <citation type="submission" date="2016-10" db="EMBL/GenBank/DDBJ databases">
        <title>Sequence of Gallionella enrichment culture.</title>
        <authorList>
            <person name="Poehlein A."/>
            <person name="Muehling M."/>
            <person name="Daniel R."/>
        </authorList>
    </citation>
    <scope>NUCLEOTIDE SEQUENCE</scope>
</reference>
<sequence length="284" mass="30926">MKFSHPKADIYVPAPGFTPAEALRRVTHLCVAAHQDDIEIMAYAGICDCLDAPATRGFGGVVVTNGAGSPRTGPYASMTDEQMQAVRREEQRTAARMGSYAIQIQLAHPSSEVKKPGSPEVAADLRGIFAGCTPEVVFLHNPADKHDTHVAVMLRCIEAIRALPEDRRPRRVLGCEVWRDLDWLVDSDKVALDSGRHEALAPEVLKVFDSQVTGGKRYDLAALGRRAAHATFHTSHATDRMTGITWAMDLTPLVADPSLSVADFALAHIDRLRADVARRVTAFA</sequence>
<accession>A0A1J5T0U8</accession>
<dbReference type="AlphaFoldDB" id="A0A1J5T0U8"/>
<organism evidence="1">
    <name type="scientific">mine drainage metagenome</name>
    <dbReference type="NCBI Taxonomy" id="410659"/>
    <lineage>
        <taxon>unclassified sequences</taxon>
        <taxon>metagenomes</taxon>
        <taxon>ecological metagenomes</taxon>
    </lineage>
</organism>
<dbReference type="Pfam" id="PF02585">
    <property type="entry name" value="PIG-L"/>
    <property type="match status" value="1"/>
</dbReference>
<dbReference type="InterPro" id="IPR024078">
    <property type="entry name" value="LmbE-like_dom_sf"/>
</dbReference>
<dbReference type="Gene3D" id="3.40.50.10320">
    <property type="entry name" value="LmbE-like"/>
    <property type="match status" value="1"/>
</dbReference>
<dbReference type="InterPro" id="IPR003737">
    <property type="entry name" value="GlcNAc_PI_deacetylase-related"/>
</dbReference>
<evidence type="ECO:0000313" key="1">
    <source>
        <dbReference type="EMBL" id="OIR07476.1"/>
    </source>
</evidence>